<keyword evidence="1" id="KW-0812">Transmembrane</keyword>
<feature type="transmembrane region" description="Helical" evidence="1">
    <location>
        <begin position="55"/>
        <end position="73"/>
    </location>
</feature>
<sequence length="139" mass="15560">MSQLPDSSIKLSRPFSSDTDEELQVLMHDASVYREKLEGQWDDLKTDAKEYGKQALIIGGVVTTTFLVLNALLPDTGKKKKVVKLAEPEPEVKKIKYKSQNTVVSAVQSLAWTLAMGWARNKLKNYIADDRKSNESSES</sequence>
<gene>
    <name evidence="2" type="ORF">DSL64_26480</name>
</gene>
<keyword evidence="3" id="KW-1185">Reference proteome</keyword>
<dbReference type="EMBL" id="QNUL01000037">
    <property type="protein sequence ID" value="REA56563.1"/>
    <property type="molecule type" value="Genomic_DNA"/>
</dbReference>
<evidence type="ECO:0000313" key="2">
    <source>
        <dbReference type="EMBL" id="REA56563.1"/>
    </source>
</evidence>
<dbReference type="OrthoDB" id="961307at2"/>
<dbReference type="Proteomes" id="UP000256373">
    <property type="component" value="Unassembled WGS sequence"/>
</dbReference>
<protein>
    <submittedName>
        <fullName evidence="2">Uncharacterized protein</fullName>
    </submittedName>
</protein>
<dbReference type="RefSeq" id="WP_115833981.1">
    <property type="nucleotide sequence ID" value="NZ_QNUL01000037.1"/>
</dbReference>
<organism evidence="2 3">
    <name type="scientific">Dyadobacter luteus</name>
    <dbReference type="NCBI Taxonomy" id="2259619"/>
    <lineage>
        <taxon>Bacteria</taxon>
        <taxon>Pseudomonadati</taxon>
        <taxon>Bacteroidota</taxon>
        <taxon>Cytophagia</taxon>
        <taxon>Cytophagales</taxon>
        <taxon>Spirosomataceae</taxon>
        <taxon>Dyadobacter</taxon>
    </lineage>
</organism>
<keyword evidence="1" id="KW-1133">Transmembrane helix</keyword>
<accession>A0A3D8Y3G3</accession>
<evidence type="ECO:0000256" key="1">
    <source>
        <dbReference type="SAM" id="Phobius"/>
    </source>
</evidence>
<name>A0A3D8Y3G3_9BACT</name>
<evidence type="ECO:0000313" key="3">
    <source>
        <dbReference type="Proteomes" id="UP000256373"/>
    </source>
</evidence>
<comment type="caution">
    <text evidence="2">The sequence shown here is derived from an EMBL/GenBank/DDBJ whole genome shotgun (WGS) entry which is preliminary data.</text>
</comment>
<dbReference type="AlphaFoldDB" id="A0A3D8Y3G3"/>
<proteinExistence type="predicted"/>
<keyword evidence="1" id="KW-0472">Membrane</keyword>
<reference evidence="2 3" key="1">
    <citation type="submission" date="2018-07" db="EMBL/GenBank/DDBJ databases">
        <title>Dyadobacter roseus sp. nov., isolated from rose rhizosphere soil.</title>
        <authorList>
            <person name="Chen L."/>
        </authorList>
    </citation>
    <scope>NUCLEOTIDE SEQUENCE [LARGE SCALE GENOMIC DNA]</scope>
    <source>
        <strain evidence="2 3">RS19</strain>
    </source>
</reference>